<gene>
    <name evidence="6" type="primary">smc</name>
    <name evidence="8" type="ORF">TVG0831149</name>
</gene>
<dbReference type="PhylomeDB" id="Q97AI9"/>
<dbReference type="InterPro" id="IPR010935">
    <property type="entry name" value="SMC_hinge"/>
</dbReference>
<feature type="domain" description="SMC hinge" evidence="7">
    <location>
        <begin position="502"/>
        <end position="620"/>
    </location>
</feature>
<dbReference type="PaxDb" id="273116-14325037"/>
<comment type="function">
    <text evidence="6">Required for chromosome condensation and partitioning.</text>
</comment>
<sequence length="1141" mass="130109">MSSYIERIEAYNFKSFRKKKTIYFSRGLNVISGPNGSGKSNIGDMLLFVLGTKSIHSVRADKLSDLISKDSGNTCYVIVTFKNDEGKSLEISRRLVIEDEPKSYYYVNGTKARQSDVEDALSAFGINFGTYSFVLQGDINDFVGMSGVERRKLIERIAGTEQFDVELEKARNDIEEVGKNLDILSSMIDIKGQEVEKLRIEKEKKERYDILSKRLRDIRFTELSKAKEANDRSIQAIDRQVDSIEKEIEKSKVLISDLNLRYHSIEQLLSEETKKLNDLTSGEIRTVQEKLRSLEISIASLDSKISEKKLRMQDMAKQEAIDDARREKYEAEAEEIRKSLESERRERDKLQEEFIAAEDEYNKLVAEAQEKEKENATSRVKTKDYQVKISKLNDEINSLKEKLAEINMAIKGKIDRITELEERMEDIGLKVKADEWKLSQNAEDLSKYRDRYYKLKSEYDEIQEKISKLSSQISAAEATARASVPRQIDRASQVEEIKKNISGVVGQIRDLISYGERYAIAVESAASARLNAVVVDTDVTAKRCIEYLREKKISPMTFLPLNKMRAMSNLSEPDILSRDAGFLGFLIDFIDFDDKYRNAVFWVFRDTGLVSDIDAGRRLMGSIRLVSLDGDVFDPSGSITGGFRRQVRQPARSPSEDLDSMKKELAFLQSEKAKIKKELDEALQSMSDASKKTGEIEKERQIINDDLAKNKQILKDIASELSKLKQEIAENKEEKEALEKDISDRQLDLHKYQEALNDIYDDLGQSIIDTIENSMRKLEDYRKKISAITADIEVKEKRVSFLDKESNNIVQQNIELEIQRKAVEDEIHNIEIQKRSMEEELKKHELFLKQLESSHSDIASKIKDMENEMKEIRSKIEEINSDVEIKRSILSELKVKRSVVADRNSAIEAEMQSIPEPTMIEGDIVLEKRKCEADISALGDINNGAIQEYEESVKAYNELKDKKNRLELERRSLQDLTDSLNKKKKEVFVSTFEKINEKMNYVYGTINGGTASLVLKGDDPLESAVEVSVTPKDKATVKIQALSGGEKSIAAMSFITAVQMLMPSSIYFLDEVDMYLDAYNAESMIRLIREKAGEAQTILISLKVSVFEYAANAIGITSRNGESYIFQKDLGEDRKVLGNES</sequence>
<dbReference type="PIRSF" id="PIRSF005719">
    <property type="entry name" value="SMC"/>
    <property type="match status" value="1"/>
</dbReference>
<dbReference type="GO" id="GO:0007062">
    <property type="term" value="P:sister chromatid cohesion"/>
    <property type="evidence" value="ECO:0007669"/>
    <property type="project" value="InterPro"/>
</dbReference>
<evidence type="ECO:0000313" key="8">
    <source>
        <dbReference type="EMBL" id="BAB59963.1"/>
    </source>
</evidence>
<dbReference type="Gene3D" id="3.40.50.300">
    <property type="entry name" value="P-loop containing nucleotide triphosphate hydrolases"/>
    <property type="match status" value="2"/>
</dbReference>
<keyword evidence="4 6" id="KW-0175">Coiled coil</keyword>
<comment type="similarity">
    <text evidence="6">Belongs to the SMC family.</text>
</comment>
<keyword evidence="1 6" id="KW-0963">Cytoplasm</keyword>
<dbReference type="Pfam" id="PF06470">
    <property type="entry name" value="SMC_hinge"/>
    <property type="match status" value="1"/>
</dbReference>
<evidence type="ECO:0000256" key="3">
    <source>
        <dbReference type="ARBA" id="ARBA00022840"/>
    </source>
</evidence>
<dbReference type="GO" id="GO:0006260">
    <property type="term" value="P:DNA replication"/>
    <property type="evidence" value="ECO:0007669"/>
    <property type="project" value="UniProtKB-UniRule"/>
</dbReference>
<dbReference type="NCBIfam" id="TIGR02169">
    <property type="entry name" value="SMC_prok_A"/>
    <property type="match status" value="1"/>
</dbReference>
<dbReference type="GO" id="GO:0016887">
    <property type="term" value="F:ATP hydrolysis activity"/>
    <property type="evidence" value="ECO:0007669"/>
    <property type="project" value="InterPro"/>
</dbReference>
<dbReference type="Gene3D" id="3.30.70.1620">
    <property type="match status" value="1"/>
</dbReference>
<dbReference type="InterPro" id="IPR036277">
    <property type="entry name" value="SMC_hinge_sf"/>
</dbReference>
<dbReference type="Gene3D" id="1.20.5.340">
    <property type="match status" value="1"/>
</dbReference>
<evidence type="ECO:0000256" key="1">
    <source>
        <dbReference type="ARBA" id="ARBA00022490"/>
    </source>
</evidence>
<keyword evidence="3 6" id="KW-0067">ATP-binding</keyword>
<dbReference type="SUPFAM" id="SSF75553">
    <property type="entry name" value="Smc hinge domain"/>
    <property type="match status" value="1"/>
</dbReference>
<dbReference type="InterPro" id="IPR024704">
    <property type="entry name" value="SMC"/>
</dbReference>
<dbReference type="SMART" id="SM00968">
    <property type="entry name" value="SMC_hinge"/>
    <property type="match status" value="1"/>
</dbReference>
<name>Q97AI9_THEVO</name>
<dbReference type="GO" id="GO:0005694">
    <property type="term" value="C:chromosome"/>
    <property type="evidence" value="ECO:0007669"/>
    <property type="project" value="InterPro"/>
</dbReference>
<dbReference type="GO" id="GO:0005524">
    <property type="term" value="F:ATP binding"/>
    <property type="evidence" value="ECO:0007669"/>
    <property type="project" value="UniProtKB-UniRule"/>
</dbReference>
<dbReference type="InterPro" id="IPR011890">
    <property type="entry name" value="SMC_prok"/>
</dbReference>
<dbReference type="PANTHER" id="PTHR43977">
    <property type="entry name" value="STRUCTURAL MAINTENANCE OF CHROMOSOMES PROTEIN 3"/>
    <property type="match status" value="1"/>
</dbReference>
<keyword evidence="5 6" id="KW-0238">DNA-binding</keyword>
<feature type="binding site" evidence="6">
    <location>
        <begin position="34"/>
        <end position="41"/>
    </location>
    <ligand>
        <name>ATP</name>
        <dbReference type="ChEBI" id="CHEBI:30616"/>
    </ligand>
</feature>
<dbReference type="GO" id="GO:0030261">
    <property type="term" value="P:chromosome condensation"/>
    <property type="evidence" value="ECO:0007669"/>
    <property type="project" value="InterPro"/>
</dbReference>
<dbReference type="Proteomes" id="UP000001017">
    <property type="component" value="Chromosome"/>
</dbReference>
<evidence type="ECO:0000259" key="7">
    <source>
        <dbReference type="SMART" id="SM00968"/>
    </source>
</evidence>
<evidence type="ECO:0000256" key="6">
    <source>
        <dbReference type="HAMAP-Rule" id="MF_01894"/>
    </source>
</evidence>
<dbReference type="GO" id="GO:0007059">
    <property type="term" value="P:chromosome segregation"/>
    <property type="evidence" value="ECO:0007669"/>
    <property type="project" value="UniProtKB-UniRule"/>
</dbReference>
<dbReference type="HOGENOM" id="CLU_001042_2_2_2"/>
<comment type="subunit">
    <text evidence="6">Homodimer.</text>
</comment>
<dbReference type="Pfam" id="PF02463">
    <property type="entry name" value="SMC_N"/>
    <property type="match status" value="2"/>
</dbReference>
<keyword evidence="2 6" id="KW-0547">Nucleotide-binding</keyword>
<reference evidence="8 9" key="2">
    <citation type="journal article" date="2000" name="Proc. Natl. Acad. Sci. U.S.A.">
        <title>Archaeal adaptation to higher temperatures revealed by genomic sequence of Thermoplasma volcanium.</title>
        <authorList>
            <person name="Kawashima T."/>
            <person name="Amano N."/>
            <person name="Koike H."/>
            <person name="Makino S."/>
            <person name="Higuchi S."/>
            <person name="Kawashima-Ohya Y."/>
            <person name="Watanabe K."/>
            <person name="Yamazaki M."/>
            <person name="Kanehori K."/>
            <person name="Kawamoto T."/>
            <person name="Nunoshiba T."/>
            <person name="Yamamoto Y."/>
            <person name="Aramaki H."/>
            <person name="Makino K."/>
            <person name="Suzuki M."/>
        </authorList>
    </citation>
    <scope>NUCLEOTIDE SEQUENCE [LARGE SCALE GENOMIC DNA]</scope>
    <source>
        <strain evidence="9">ATCC 51530 / DSM 4299 / JCM 9571 / NBRC 15438 / GSS1</strain>
    </source>
</reference>
<dbReference type="AlphaFoldDB" id="Q97AI9"/>
<dbReference type="InterPro" id="IPR027417">
    <property type="entry name" value="P-loop_NTPase"/>
</dbReference>
<comment type="domain">
    <text evidence="6">Contains large globular domains required for ATP hydrolysis at each terminus and a third globular domain forming a flexible hinge near the middle of the molecule. These domains are separated by coiled-coil structures.</text>
</comment>
<reference evidence="8 9" key="1">
    <citation type="journal article" date="1999" name="Proc. Jpn. Acad.">
        <title>Determination of the complete genomic DNA sequence of Thermoplasma volvanium GSS1.</title>
        <authorList>
            <person name="Kawashima T."/>
            <person name="Yamamoto Y."/>
            <person name="Aramaki H."/>
            <person name="Nunoshiba T."/>
            <person name="Kawamoto T."/>
            <person name="Watanabe K."/>
            <person name="Yamazaki M."/>
            <person name="Kanehori K."/>
            <person name="Amano N."/>
            <person name="Ohya Y."/>
            <person name="Makino K."/>
            <person name="Suzuki M."/>
        </authorList>
    </citation>
    <scope>NUCLEOTIDE SEQUENCE [LARGE SCALE GENOMIC DNA]</scope>
    <source>
        <strain evidence="9">ATCC 51530 / DSM 4299 / JCM 9571 / NBRC 15438 / GSS1</strain>
    </source>
</reference>
<evidence type="ECO:0000256" key="4">
    <source>
        <dbReference type="ARBA" id="ARBA00023054"/>
    </source>
</evidence>
<proteinExistence type="inferred from homology"/>
<dbReference type="STRING" id="273116.gene:9381611"/>
<feature type="coiled-coil region" evidence="6">
    <location>
        <begin position="946"/>
        <end position="986"/>
    </location>
</feature>
<keyword evidence="9" id="KW-1185">Reference proteome</keyword>
<dbReference type="KEGG" id="tvo:TVG0831149"/>
<accession>Q97AI9</accession>
<dbReference type="EMBL" id="BA000011">
    <property type="protein sequence ID" value="BAB59963.1"/>
    <property type="molecule type" value="Genomic_DNA"/>
</dbReference>
<dbReference type="RefSeq" id="WP_010917065.1">
    <property type="nucleotide sequence ID" value="NC_002689.2"/>
</dbReference>
<evidence type="ECO:0000256" key="5">
    <source>
        <dbReference type="ARBA" id="ARBA00023125"/>
    </source>
</evidence>
<comment type="subcellular location">
    <subcellularLocation>
        <location evidence="6">Cytoplasm</location>
    </subcellularLocation>
</comment>
<dbReference type="Gene3D" id="1.20.1060.20">
    <property type="match status" value="1"/>
</dbReference>
<dbReference type="GO" id="GO:0005737">
    <property type="term" value="C:cytoplasm"/>
    <property type="evidence" value="ECO:0007669"/>
    <property type="project" value="UniProtKB-SubCell"/>
</dbReference>
<evidence type="ECO:0000313" key="9">
    <source>
        <dbReference type="Proteomes" id="UP000001017"/>
    </source>
</evidence>
<evidence type="ECO:0000256" key="2">
    <source>
        <dbReference type="ARBA" id="ARBA00022741"/>
    </source>
</evidence>
<dbReference type="GeneID" id="1441913"/>
<organism evidence="8 9">
    <name type="scientific">Thermoplasma volcanium (strain ATCC 51530 / DSM 4299 / JCM 9571 / NBRC 15438 / GSS1)</name>
    <dbReference type="NCBI Taxonomy" id="273116"/>
    <lineage>
        <taxon>Archaea</taxon>
        <taxon>Methanobacteriati</taxon>
        <taxon>Thermoplasmatota</taxon>
        <taxon>Thermoplasmata</taxon>
        <taxon>Thermoplasmatales</taxon>
        <taxon>Thermoplasmataceae</taxon>
        <taxon>Thermoplasma</taxon>
    </lineage>
</organism>
<dbReference type="eggNOG" id="arCOG00371">
    <property type="taxonomic scope" value="Archaea"/>
</dbReference>
<dbReference type="HAMAP" id="MF_01894">
    <property type="entry name" value="Smc_prok"/>
    <property type="match status" value="1"/>
</dbReference>
<dbReference type="SUPFAM" id="SSF52540">
    <property type="entry name" value="P-loop containing nucleoside triphosphate hydrolases"/>
    <property type="match status" value="1"/>
</dbReference>
<dbReference type="InterPro" id="IPR003395">
    <property type="entry name" value="RecF/RecN/SMC_N"/>
</dbReference>
<dbReference type="GO" id="GO:0003677">
    <property type="term" value="F:DNA binding"/>
    <property type="evidence" value="ECO:0007669"/>
    <property type="project" value="UniProtKB-UniRule"/>
</dbReference>
<feature type="coiled-coil region" evidence="6">
    <location>
        <begin position="234"/>
        <end position="479"/>
    </location>
</feature>
<dbReference type="OrthoDB" id="9143at2157"/>
<protein>
    <recommendedName>
        <fullName evidence="6">Chromosome partition protein Smc</fullName>
    </recommendedName>
</protein>
<feature type="coiled-coil region" evidence="6">
    <location>
        <begin position="658"/>
        <end position="882"/>
    </location>
</feature>